<keyword evidence="4" id="KW-0255">Endonuclease</keyword>
<keyword evidence="5" id="KW-1185">Reference proteome</keyword>
<evidence type="ECO:0000313" key="4">
    <source>
        <dbReference type="EMBL" id="UZX19270.1"/>
    </source>
</evidence>
<name>A0ABY6QQ57_9ACTN</name>
<evidence type="ECO:0000256" key="2">
    <source>
        <dbReference type="SAM" id="Phobius"/>
    </source>
</evidence>
<accession>A0ABY6QQ57</accession>
<feature type="transmembrane region" description="Helical" evidence="2">
    <location>
        <begin position="71"/>
        <end position="88"/>
    </location>
</feature>
<feature type="compositionally biased region" description="Basic and acidic residues" evidence="1">
    <location>
        <begin position="15"/>
        <end position="29"/>
    </location>
</feature>
<evidence type="ECO:0000313" key="5">
    <source>
        <dbReference type="Proteomes" id="UP001164506"/>
    </source>
</evidence>
<reference evidence="4" key="1">
    <citation type="submission" date="2021-09" db="EMBL/GenBank/DDBJ databases">
        <title>Complete genome sequence and metabolic characterization of Streptomyces tanashiensis DSM 731 the producer of antibacterial Kalafungin and diverse secondary metabolites.</title>
        <authorList>
            <person name="Abbasi M.N."/>
            <person name="Anwar M.N."/>
            <person name="Alam K."/>
            <person name="Shoaib M."/>
            <person name="Lin Z."/>
            <person name="Hayat M."/>
            <person name="Ali M.I."/>
            <person name="Malik H.M.T."/>
            <person name="Ahmed I."/>
            <person name="Li A."/>
            <person name="Hailong Wang H."/>
            <person name="Zhang Y."/>
        </authorList>
    </citation>
    <scope>NUCLEOTIDE SEQUENCE</scope>
    <source>
        <strain evidence="4">Kala</strain>
    </source>
</reference>
<protein>
    <submittedName>
        <fullName evidence="4">Endonuclease/exonuclease/phosphatase family protein</fullName>
    </submittedName>
</protein>
<proteinExistence type="predicted"/>
<keyword evidence="4" id="KW-0378">Hydrolase</keyword>
<dbReference type="SUPFAM" id="SSF56219">
    <property type="entry name" value="DNase I-like"/>
    <property type="match status" value="1"/>
</dbReference>
<dbReference type="Gene3D" id="3.60.10.10">
    <property type="entry name" value="Endonuclease/exonuclease/phosphatase"/>
    <property type="match status" value="1"/>
</dbReference>
<gene>
    <name evidence="4" type="ORF">LDH80_00210</name>
</gene>
<dbReference type="InterPro" id="IPR036691">
    <property type="entry name" value="Endo/exonu/phosph_ase_sf"/>
</dbReference>
<feature type="transmembrane region" description="Helical" evidence="2">
    <location>
        <begin position="93"/>
        <end position="113"/>
    </location>
</feature>
<feature type="region of interest" description="Disordered" evidence="1">
    <location>
        <begin position="1"/>
        <end position="29"/>
    </location>
</feature>
<keyword evidence="2" id="KW-1133">Transmembrane helix</keyword>
<dbReference type="RefSeq" id="WP_267257781.1">
    <property type="nucleotide sequence ID" value="NZ_CP084204.1"/>
</dbReference>
<feature type="domain" description="Endonuclease/exonuclease/phosphatase" evidence="3">
    <location>
        <begin position="126"/>
        <end position="327"/>
    </location>
</feature>
<evidence type="ECO:0000259" key="3">
    <source>
        <dbReference type="Pfam" id="PF03372"/>
    </source>
</evidence>
<dbReference type="GeneID" id="95597825"/>
<keyword evidence="2" id="KW-0812">Transmembrane</keyword>
<keyword evidence="2" id="KW-0472">Membrane</keyword>
<dbReference type="GO" id="GO:0004519">
    <property type="term" value="F:endonuclease activity"/>
    <property type="evidence" value="ECO:0007669"/>
    <property type="project" value="UniProtKB-KW"/>
</dbReference>
<dbReference type="InterPro" id="IPR005135">
    <property type="entry name" value="Endo/exonuclease/phosphatase"/>
</dbReference>
<feature type="transmembrane region" description="Helical" evidence="2">
    <location>
        <begin position="39"/>
        <end position="59"/>
    </location>
</feature>
<evidence type="ECO:0000256" key="1">
    <source>
        <dbReference type="SAM" id="MobiDB-lite"/>
    </source>
</evidence>
<dbReference type="EMBL" id="CP084204">
    <property type="protein sequence ID" value="UZX19270.1"/>
    <property type="molecule type" value="Genomic_DNA"/>
</dbReference>
<sequence>MLSTPHRPCPATQERPADPPRDGARSRAGRAIEGRRGRLVAGFALCGALLMMLHAQIPNRVGQLGSLFETFLPWAGLSVPVLLTLAVVRRSRLAAVAVIAPAVVWVSLFGGVVTDKSSVGGDLIVVTHNVDEGNPDPERTARVLAGSGAHVLALEELSSKTTPVFERELAAGYRYHSVHLGIGLWSKYPLRHVEPVPIMPWTRAVRATVDTPKGPVAVFAAHLASVRVTPTAGFATARRNEAGRNLAEAVRAEPLPRVVVMGDLNGTGDDTALRPLTSQLRSAQREAGVGFGFTWPASFPLVRIDQILVRGVSPASSWSLPATGSDHLPVAASLRL</sequence>
<dbReference type="Proteomes" id="UP001164506">
    <property type="component" value="Chromosome"/>
</dbReference>
<dbReference type="Pfam" id="PF03372">
    <property type="entry name" value="Exo_endo_phos"/>
    <property type="match status" value="1"/>
</dbReference>
<keyword evidence="4" id="KW-0540">Nuclease</keyword>
<organism evidence="4 5">
    <name type="scientific">Streptomyces tanashiensis</name>
    <dbReference type="NCBI Taxonomy" id="67367"/>
    <lineage>
        <taxon>Bacteria</taxon>
        <taxon>Bacillati</taxon>
        <taxon>Actinomycetota</taxon>
        <taxon>Actinomycetes</taxon>
        <taxon>Kitasatosporales</taxon>
        <taxon>Streptomycetaceae</taxon>
        <taxon>Streptomyces</taxon>
    </lineage>
</organism>